<evidence type="ECO:0000256" key="2">
    <source>
        <dbReference type="ARBA" id="ARBA00023125"/>
    </source>
</evidence>
<dbReference type="EMBL" id="CP000922">
    <property type="protein sequence ID" value="ACJ33016.1"/>
    <property type="molecule type" value="Genomic_DNA"/>
</dbReference>
<evidence type="ECO:0000256" key="3">
    <source>
        <dbReference type="ARBA" id="ARBA00023172"/>
    </source>
</evidence>
<dbReference type="RefSeq" id="WP_012574322.1">
    <property type="nucleotide sequence ID" value="NC_011567.1"/>
</dbReference>
<evidence type="ECO:0000313" key="9">
    <source>
        <dbReference type="EMBL" id="ACJ33016.1"/>
    </source>
</evidence>
<keyword evidence="3" id="KW-0233">DNA recombination</keyword>
<dbReference type="GO" id="GO:0015074">
    <property type="term" value="P:DNA integration"/>
    <property type="evidence" value="ECO:0007669"/>
    <property type="project" value="UniProtKB-KW"/>
</dbReference>
<evidence type="ECO:0000256" key="1">
    <source>
        <dbReference type="ARBA" id="ARBA00022908"/>
    </source>
</evidence>
<dbReference type="InterPro" id="IPR036162">
    <property type="entry name" value="Resolvase-like_N_sf"/>
</dbReference>
<name>B7GH60_ANOFW</name>
<dbReference type="STRING" id="491915.Aflv_0636"/>
<dbReference type="SMART" id="SM00857">
    <property type="entry name" value="Resolvase"/>
    <property type="match status" value="1"/>
</dbReference>
<keyword evidence="1" id="KW-0229">DNA integration</keyword>
<dbReference type="HOGENOM" id="CLU_010686_18_3_9"/>
<dbReference type="Gene3D" id="3.90.1750.20">
    <property type="entry name" value="Putative Large Serine Recombinase, Chain B, Domain 2"/>
    <property type="match status" value="1"/>
</dbReference>
<dbReference type="GO" id="GO:0003677">
    <property type="term" value="F:DNA binding"/>
    <property type="evidence" value="ECO:0007669"/>
    <property type="project" value="UniProtKB-KW"/>
</dbReference>
<feature type="active site" description="O-(5'-phospho-DNA)-serine intermediate" evidence="4 5">
    <location>
        <position position="10"/>
    </location>
</feature>
<evidence type="ECO:0000256" key="4">
    <source>
        <dbReference type="PIRSR" id="PIRSR606118-50"/>
    </source>
</evidence>
<evidence type="ECO:0000256" key="5">
    <source>
        <dbReference type="PROSITE-ProRule" id="PRU10137"/>
    </source>
</evidence>
<dbReference type="Proteomes" id="UP000000742">
    <property type="component" value="Chromosome"/>
</dbReference>
<dbReference type="PROSITE" id="PS00397">
    <property type="entry name" value="RECOMBINASES_1"/>
    <property type="match status" value="1"/>
</dbReference>
<dbReference type="eggNOG" id="COG1961">
    <property type="taxonomic scope" value="Bacteria"/>
</dbReference>
<accession>B7GH60</accession>
<evidence type="ECO:0000256" key="6">
    <source>
        <dbReference type="SAM" id="Coils"/>
    </source>
</evidence>
<evidence type="ECO:0000313" key="10">
    <source>
        <dbReference type="Proteomes" id="UP000000742"/>
    </source>
</evidence>
<evidence type="ECO:0000259" key="7">
    <source>
        <dbReference type="PROSITE" id="PS51736"/>
    </source>
</evidence>
<dbReference type="InterPro" id="IPR050639">
    <property type="entry name" value="SSR_resolvase"/>
</dbReference>
<feature type="domain" description="Recombinase" evidence="8">
    <location>
        <begin position="156"/>
        <end position="261"/>
    </location>
</feature>
<dbReference type="InterPro" id="IPR006118">
    <property type="entry name" value="Recombinase_CS"/>
</dbReference>
<dbReference type="SUPFAM" id="SSF53041">
    <property type="entry name" value="Resolvase-like"/>
    <property type="match status" value="1"/>
</dbReference>
<keyword evidence="6" id="KW-0175">Coiled coil</keyword>
<feature type="domain" description="Resolvase/invertase-type recombinase catalytic" evidence="7">
    <location>
        <begin position="2"/>
        <end position="149"/>
    </location>
</feature>
<dbReference type="AlphaFoldDB" id="B7GH60"/>
<dbReference type="PANTHER" id="PTHR30461">
    <property type="entry name" value="DNA-INVERTASE FROM LAMBDOID PROPHAGE"/>
    <property type="match status" value="1"/>
</dbReference>
<dbReference type="Gene3D" id="3.40.50.1390">
    <property type="entry name" value="Resolvase, N-terminal catalytic domain"/>
    <property type="match status" value="1"/>
</dbReference>
<reference evidence="9 10" key="1">
    <citation type="journal article" date="2008" name="Genome Biol.">
        <title>Encapsulated in silica: genome, proteome and physiology of the thermophilic bacterium Anoxybacillus flavithermus WK1.</title>
        <authorList>
            <person name="Saw J.H."/>
            <person name="Mountain B.W."/>
            <person name="Feng L."/>
            <person name="Omelchenko M.V."/>
            <person name="Hou S."/>
            <person name="Saito J.A."/>
            <person name="Stott M.B."/>
            <person name="Li D."/>
            <person name="Zhao G."/>
            <person name="Wu J."/>
            <person name="Galperin M.Y."/>
            <person name="Koonin E.V."/>
            <person name="Makarova K.S."/>
            <person name="Wolf Y.I."/>
            <person name="Rigden D.J."/>
            <person name="Dunfield P.F."/>
            <person name="Wang L."/>
            <person name="Alam M."/>
        </authorList>
    </citation>
    <scope>NUCLEOTIDE SEQUENCE [LARGE SCALE GENOMIC DNA]</scope>
    <source>
        <strain evidence="10">DSM 21510 / WK1</strain>
    </source>
</reference>
<dbReference type="PROSITE" id="PS51737">
    <property type="entry name" value="RECOMBINASE_DNA_BIND"/>
    <property type="match status" value="1"/>
</dbReference>
<dbReference type="GeneID" id="7036893"/>
<dbReference type="InterPro" id="IPR011109">
    <property type="entry name" value="DNA_bind_recombinase_dom"/>
</dbReference>
<proteinExistence type="predicted"/>
<sequence>MAVALYIRVSTEEQAREGYSISAQREKLIAYCKVHDWYDYRFYIDEGVSAKNLDRPQLKEMIKHIKEGAIDTVLVYRLDRLVRSVTDLYKLLEIFEQHGCKFKSATEVYDTSTAIGRLFITLVAAMAQWERENLGERVRMGQIEKARQGFYSAKAPFGFDKTPDDKLIINENEKKIVLDIIKKIFDGYSIRQISDYMNNSGIPPIRGYKWHIATIMDIVKNPALYGAIKWRDEIIENTHEGIITKEEFEKIQNILHGRKNFKKRNTSSIFIFQGKLICPNCKNRLASERSVYFRKKDKAYTETNHYRCQSCALNKRKAINVSEKRVEKGLIEYFSNMRFHVVPTVVEDEKEKELEALEERLRQIERQREKYQKAWAADLISDEEFTERMRETKRAMAEIQEVLKNVEIDETKNKKHDIESIKAIATNFLLNWNTLTALEKREFMNNFVDGIEFDKQGINVKIKEVSFY</sequence>
<dbReference type="Pfam" id="PF00239">
    <property type="entry name" value="Resolvase"/>
    <property type="match status" value="1"/>
</dbReference>
<dbReference type="PATRIC" id="fig|491915.6.peg.654"/>
<evidence type="ECO:0000259" key="8">
    <source>
        <dbReference type="PROSITE" id="PS51737"/>
    </source>
</evidence>
<keyword evidence="2" id="KW-0238">DNA-binding</keyword>
<dbReference type="PANTHER" id="PTHR30461:SF23">
    <property type="entry name" value="DNA RECOMBINASE-RELATED"/>
    <property type="match status" value="1"/>
</dbReference>
<dbReference type="Pfam" id="PF07508">
    <property type="entry name" value="Recombinase"/>
    <property type="match status" value="1"/>
</dbReference>
<dbReference type="CDD" id="cd00338">
    <property type="entry name" value="Ser_Recombinase"/>
    <property type="match status" value="1"/>
</dbReference>
<organism evidence="9 10">
    <name type="scientific">Anoxybacillus flavithermus (strain DSM 21510 / WK1)</name>
    <dbReference type="NCBI Taxonomy" id="491915"/>
    <lineage>
        <taxon>Bacteria</taxon>
        <taxon>Bacillati</taxon>
        <taxon>Bacillota</taxon>
        <taxon>Bacilli</taxon>
        <taxon>Bacillales</taxon>
        <taxon>Anoxybacillaceae</taxon>
        <taxon>Anoxybacillus</taxon>
    </lineage>
</organism>
<protein>
    <submittedName>
        <fullName evidence="9">Site-specific recombinase spoIVCA</fullName>
    </submittedName>
</protein>
<feature type="coiled-coil region" evidence="6">
    <location>
        <begin position="347"/>
        <end position="409"/>
    </location>
</feature>
<dbReference type="GO" id="GO:0000150">
    <property type="term" value="F:DNA strand exchange activity"/>
    <property type="evidence" value="ECO:0007669"/>
    <property type="project" value="InterPro"/>
</dbReference>
<dbReference type="PROSITE" id="PS51736">
    <property type="entry name" value="RECOMBINASES_3"/>
    <property type="match status" value="1"/>
</dbReference>
<gene>
    <name evidence="9" type="primary">spoIVCA</name>
    <name evidence="9" type="ordered locus">Aflv_0636</name>
</gene>
<dbReference type="InterPro" id="IPR038109">
    <property type="entry name" value="DNA_bind_recomb_sf"/>
</dbReference>
<dbReference type="KEGG" id="afl:Aflv_0636"/>
<dbReference type="InterPro" id="IPR006119">
    <property type="entry name" value="Resolv_N"/>
</dbReference>